<sequence length="438" mass="49477">MTHISSPSEIPRTDLAHTLGFPNYPHDAAAEPYLNYVTNRCIGSDTMEAYIELLIMVVKYFDGVPADSSMGKSIQGLLDVVSSSPTYAQRNREYVEDTVLYVIGIWTLLLSSFIHLPLAGGLRKVTAAYNLRTHGSACRSQPYGTDLVGLVLGSGLLPVHIHYLPLDHTIRKDGSFQTAAMLSPFSRPWSASFSTSQVDAGTSASTCIDHDLHKRVSLGFLNDLDSLESLTIDATRLNAYTLNVFGAVDIAWTHNVSRHLSLSKRDGRHILEIFSLPCALDATSLKLGGITTELAQEIKETYALLFNASHETPRHVKLARILGIGSFCWCRYCSMRRHRNRAIMSYKRFSQHRASGAKRVQRTHKSEYDPLLFELMTSEPSDWTPDMFPHLWARIVILEEHLEEAKPWSVWVLFRDRRDTLQFWTFLWVPPGYLHPQD</sequence>
<dbReference type="Proteomes" id="UP000293823">
    <property type="component" value="Unassembled WGS sequence"/>
</dbReference>
<comment type="caution">
    <text evidence="2">The sequence shown here is derived from an EMBL/GenBank/DDBJ whole genome shotgun (WGS) entry which is preliminary data.</text>
</comment>
<dbReference type="EMBL" id="PEJP01000020">
    <property type="protein sequence ID" value="RYO64767.1"/>
    <property type="molecule type" value="Genomic_DNA"/>
</dbReference>
<accession>A0A4Q4S4B8</accession>
<evidence type="ECO:0000313" key="3">
    <source>
        <dbReference type="Proteomes" id="UP000293823"/>
    </source>
</evidence>
<evidence type="ECO:0000256" key="1">
    <source>
        <dbReference type="SAM" id="Phobius"/>
    </source>
</evidence>
<reference evidence="3" key="1">
    <citation type="journal article" date="2019" name="bioRxiv">
        <title>Genomics, evolutionary history and diagnostics of the Alternaria alternata species group including apple and Asian pear pathotypes.</title>
        <authorList>
            <person name="Armitage A.D."/>
            <person name="Cockerton H.M."/>
            <person name="Sreenivasaprasad S."/>
            <person name="Woodhall J.W."/>
            <person name="Lane C.R."/>
            <person name="Harrison R.J."/>
            <person name="Clarkson J.P."/>
        </authorList>
    </citation>
    <scope>NUCLEOTIDE SEQUENCE [LARGE SCALE GENOMIC DNA]</scope>
    <source>
        <strain evidence="3">RGR 97.0016</strain>
    </source>
</reference>
<feature type="transmembrane region" description="Helical" evidence="1">
    <location>
        <begin position="99"/>
        <end position="118"/>
    </location>
</feature>
<evidence type="ECO:0000313" key="2">
    <source>
        <dbReference type="EMBL" id="RYO64767.1"/>
    </source>
</evidence>
<keyword evidence="3" id="KW-1185">Reference proteome</keyword>
<name>A0A4Q4S4B8_9PLEO</name>
<dbReference type="OrthoDB" id="5428890at2759"/>
<keyword evidence="1" id="KW-0812">Transmembrane</keyword>
<organism evidence="2 3">
    <name type="scientific">Alternaria arborescens</name>
    <dbReference type="NCBI Taxonomy" id="156630"/>
    <lineage>
        <taxon>Eukaryota</taxon>
        <taxon>Fungi</taxon>
        <taxon>Dikarya</taxon>
        <taxon>Ascomycota</taxon>
        <taxon>Pezizomycotina</taxon>
        <taxon>Dothideomycetes</taxon>
        <taxon>Pleosporomycetidae</taxon>
        <taxon>Pleosporales</taxon>
        <taxon>Pleosporineae</taxon>
        <taxon>Pleosporaceae</taxon>
        <taxon>Alternaria</taxon>
        <taxon>Alternaria sect. Alternaria</taxon>
    </lineage>
</organism>
<dbReference type="AlphaFoldDB" id="A0A4Q4S4B8"/>
<gene>
    <name evidence="2" type="ORF">AA0113_g5819</name>
</gene>
<keyword evidence="1" id="KW-0472">Membrane</keyword>
<keyword evidence="1" id="KW-1133">Transmembrane helix</keyword>
<protein>
    <submittedName>
        <fullName evidence="2">Uncharacterized protein</fullName>
    </submittedName>
</protein>
<proteinExistence type="predicted"/>